<name>A0A949U1C4_9CLOT</name>
<comment type="caution">
    <text evidence="1">The sequence shown here is derived from an EMBL/GenBank/DDBJ whole genome shotgun (WGS) entry which is preliminary data.</text>
</comment>
<sequence>MFYKEKGPSEFIVNVIKKATLSTILTVAAVAVVKSGAPSKLLDGLKRK</sequence>
<dbReference type="EMBL" id="JAEEGC010000128">
    <property type="protein sequence ID" value="MBV7275560.1"/>
    <property type="molecule type" value="Genomic_DNA"/>
</dbReference>
<evidence type="ECO:0000313" key="2">
    <source>
        <dbReference type="Proteomes" id="UP000694308"/>
    </source>
</evidence>
<organism evidence="1 2">
    <name type="scientific">Clostridium thailandense</name>
    <dbReference type="NCBI Taxonomy" id="2794346"/>
    <lineage>
        <taxon>Bacteria</taxon>
        <taxon>Bacillati</taxon>
        <taxon>Bacillota</taxon>
        <taxon>Clostridia</taxon>
        <taxon>Eubacteriales</taxon>
        <taxon>Clostridiaceae</taxon>
        <taxon>Clostridium</taxon>
    </lineage>
</organism>
<evidence type="ECO:0000313" key="1">
    <source>
        <dbReference type="EMBL" id="MBV7275560.1"/>
    </source>
</evidence>
<gene>
    <name evidence="1" type="ORF">I6U48_21910</name>
</gene>
<dbReference type="AlphaFoldDB" id="A0A949U1C4"/>
<accession>A0A949U1C4</accession>
<reference evidence="1" key="1">
    <citation type="submission" date="2020-12" db="EMBL/GenBank/DDBJ databases">
        <title>Clostridium thailandense sp. nov., a novel acetogenic bacterium isolated from peat land soil in Thailand.</title>
        <authorList>
            <person name="Chaikitkaew S."/>
            <person name="Birkeland N.K."/>
        </authorList>
    </citation>
    <scope>NUCLEOTIDE SEQUENCE</scope>
    <source>
        <strain evidence="1">PL3</strain>
    </source>
</reference>
<proteinExistence type="predicted"/>
<dbReference type="RefSeq" id="WP_218322612.1">
    <property type="nucleotide sequence ID" value="NZ_JAEEGC010000128.1"/>
</dbReference>
<dbReference type="Proteomes" id="UP000694308">
    <property type="component" value="Unassembled WGS sequence"/>
</dbReference>
<keyword evidence="2" id="KW-1185">Reference proteome</keyword>
<protein>
    <submittedName>
        <fullName evidence="1">Uncharacterized protein</fullName>
    </submittedName>
</protein>